<dbReference type="OrthoDB" id="369138at2"/>
<dbReference type="RefSeq" id="WP_041088576.1">
    <property type="nucleotide sequence ID" value="NZ_JXRP01000017.1"/>
</dbReference>
<dbReference type="PRINTS" id="PR00035">
    <property type="entry name" value="HTHGNTR"/>
</dbReference>
<reference evidence="5 6" key="1">
    <citation type="submission" date="2015-01" db="EMBL/GenBank/DDBJ databases">
        <title>Genome sequencing of Jeotgalibacillus soli.</title>
        <authorList>
            <person name="Goh K.M."/>
            <person name="Chan K.-G."/>
            <person name="Yaakop A.S."/>
            <person name="Ee R."/>
            <person name="Gan H.M."/>
            <person name="Chan C.S."/>
        </authorList>
    </citation>
    <scope>NUCLEOTIDE SEQUENCE [LARGE SCALE GENOMIC DNA]</scope>
    <source>
        <strain evidence="5 6">P9</strain>
    </source>
</reference>
<proteinExistence type="predicted"/>
<dbReference type="STRING" id="889306.KP78_21620"/>
<dbReference type="Pfam" id="PF00392">
    <property type="entry name" value="GntR"/>
    <property type="match status" value="1"/>
</dbReference>
<organism evidence="5 6">
    <name type="scientific">Jeotgalibacillus soli</name>
    <dbReference type="NCBI Taxonomy" id="889306"/>
    <lineage>
        <taxon>Bacteria</taxon>
        <taxon>Bacillati</taxon>
        <taxon>Bacillota</taxon>
        <taxon>Bacilli</taxon>
        <taxon>Bacillales</taxon>
        <taxon>Caryophanaceae</taxon>
        <taxon>Jeotgalibacillus</taxon>
    </lineage>
</organism>
<dbReference type="SUPFAM" id="SSF46785">
    <property type="entry name" value="Winged helix' DNA-binding domain"/>
    <property type="match status" value="1"/>
</dbReference>
<dbReference type="InterPro" id="IPR008920">
    <property type="entry name" value="TF_FadR/GntR_C"/>
</dbReference>
<dbReference type="Proteomes" id="UP000031938">
    <property type="component" value="Unassembled WGS sequence"/>
</dbReference>
<name>A0A0C2VP77_9BACL</name>
<dbReference type="PROSITE" id="PS50949">
    <property type="entry name" value="HTH_GNTR"/>
    <property type="match status" value="1"/>
</dbReference>
<dbReference type="InterPro" id="IPR011711">
    <property type="entry name" value="GntR_C"/>
</dbReference>
<dbReference type="Pfam" id="PF07729">
    <property type="entry name" value="FCD"/>
    <property type="match status" value="1"/>
</dbReference>
<keyword evidence="2" id="KW-0238">DNA-binding</keyword>
<dbReference type="PANTHER" id="PTHR43537:SF5">
    <property type="entry name" value="UXU OPERON TRANSCRIPTIONAL REGULATOR"/>
    <property type="match status" value="1"/>
</dbReference>
<evidence type="ECO:0000259" key="4">
    <source>
        <dbReference type="PROSITE" id="PS50949"/>
    </source>
</evidence>
<protein>
    <submittedName>
        <fullName evidence="5">GntR family transcriptional regulator</fullName>
    </submittedName>
</protein>
<feature type="domain" description="HTH gntR-type" evidence="4">
    <location>
        <begin position="6"/>
        <end position="74"/>
    </location>
</feature>
<dbReference type="SMART" id="SM00345">
    <property type="entry name" value="HTH_GNTR"/>
    <property type="match status" value="1"/>
</dbReference>
<dbReference type="InterPro" id="IPR036388">
    <property type="entry name" value="WH-like_DNA-bd_sf"/>
</dbReference>
<keyword evidence="1" id="KW-0805">Transcription regulation</keyword>
<evidence type="ECO:0000256" key="1">
    <source>
        <dbReference type="ARBA" id="ARBA00023015"/>
    </source>
</evidence>
<dbReference type="EMBL" id="JXRP01000017">
    <property type="protein sequence ID" value="KIL45813.1"/>
    <property type="molecule type" value="Genomic_DNA"/>
</dbReference>
<evidence type="ECO:0000313" key="5">
    <source>
        <dbReference type="EMBL" id="KIL45813.1"/>
    </source>
</evidence>
<dbReference type="GO" id="GO:0003700">
    <property type="term" value="F:DNA-binding transcription factor activity"/>
    <property type="evidence" value="ECO:0007669"/>
    <property type="project" value="InterPro"/>
</dbReference>
<keyword evidence="6" id="KW-1185">Reference proteome</keyword>
<dbReference type="GO" id="GO:0003677">
    <property type="term" value="F:DNA binding"/>
    <property type="evidence" value="ECO:0007669"/>
    <property type="project" value="UniProtKB-KW"/>
</dbReference>
<comment type="caution">
    <text evidence="5">The sequence shown here is derived from an EMBL/GenBank/DDBJ whole genome shotgun (WGS) entry which is preliminary data.</text>
</comment>
<gene>
    <name evidence="5" type="ORF">KP78_21620</name>
</gene>
<dbReference type="SMART" id="SM00895">
    <property type="entry name" value="FCD"/>
    <property type="match status" value="1"/>
</dbReference>
<dbReference type="AlphaFoldDB" id="A0A0C2VP77"/>
<evidence type="ECO:0000313" key="6">
    <source>
        <dbReference type="Proteomes" id="UP000031938"/>
    </source>
</evidence>
<dbReference type="Gene3D" id="1.20.120.530">
    <property type="entry name" value="GntR ligand-binding domain-like"/>
    <property type="match status" value="1"/>
</dbReference>
<dbReference type="InterPro" id="IPR036390">
    <property type="entry name" value="WH_DNA-bd_sf"/>
</dbReference>
<dbReference type="CDD" id="cd07377">
    <property type="entry name" value="WHTH_GntR"/>
    <property type="match status" value="1"/>
</dbReference>
<dbReference type="SUPFAM" id="SSF48008">
    <property type="entry name" value="GntR ligand-binding domain-like"/>
    <property type="match status" value="1"/>
</dbReference>
<dbReference type="PATRIC" id="fig|889306.3.peg.2176"/>
<dbReference type="InterPro" id="IPR000524">
    <property type="entry name" value="Tscrpt_reg_HTH_GntR"/>
</dbReference>
<accession>A0A0C2VP77</accession>
<keyword evidence="3" id="KW-0804">Transcription</keyword>
<evidence type="ECO:0000256" key="2">
    <source>
        <dbReference type="ARBA" id="ARBA00023125"/>
    </source>
</evidence>
<dbReference type="PANTHER" id="PTHR43537">
    <property type="entry name" value="TRANSCRIPTIONAL REGULATOR, GNTR FAMILY"/>
    <property type="match status" value="1"/>
</dbReference>
<evidence type="ECO:0000256" key="3">
    <source>
        <dbReference type="ARBA" id="ARBA00023163"/>
    </source>
</evidence>
<dbReference type="Gene3D" id="1.10.10.10">
    <property type="entry name" value="Winged helix-like DNA-binding domain superfamily/Winged helix DNA-binding domain"/>
    <property type="match status" value="1"/>
</dbReference>
<sequence>MKIERKKISAQILEQLKELIKENKFSSEQPFPSENELATMFGVSRAPVREALSVLAASGIIESRQGGRSFVREVRLASMLETLPFEVIPVEQIYEVLEMRIIIETKAASLAALRHDANDLREIEKALNDFQVTLINMEAVGAQADVNFHKHIMNATKNKFLIQVMENIDELYRKTISFTLAKNVGFPDKREQVFQEHENIFLAIKRRDGKEAELAMRTHLENVEKKLKLLHQK</sequence>